<gene>
    <name evidence="8" type="ORF">VOLCADRAFT_119434</name>
</gene>
<dbReference type="GO" id="GO:0004499">
    <property type="term" value="F:N,N-dimethylaniline monooxygenase activity"/>
    <property type="evidence" value="ECO:0007669"/>
    <property type="project" value="InterPro"/>
</dbReference>
<evidence type="ECO:0000256" key="1">
    <source>
        <dbReference type="ARBA" id="ARBA00009183"/>
    </source>
</evidence>
<accession>D8UD52</accession>
<dbReference type="KEGG" id="vcn:VOLCADRAFT_119434"/>
<dbReference type="GO" id="GO:0050660">
    <property type="term" value="F:flavin adenine dinucleotide binding"/>
    <property type="evidence" value="ECO:0007669"/>
    <property type="project" value="InterPro"/>
</dbReference>
<comment type="similarity">
    <text evidence="1">Belongs to the FMO family.</text>
</comment>
<dbReference type="RefSeq" id="XP_002956566.1">
    <property type="nucleotide sequence ID" value="XM_002956520.1"/>
</dbReference>
<proteinExistence type="inferred from homology"/>
<dbReference type="EMBL" id="GL378383">
    <property type="protein sequence ID" value="EFJ42333.1"/>
    <property type="molecule type" value="Genomic_DNA"/>
</dbReference>
<dbReference type="Pfam" id="PF02493">
    <property type="entry name" value="MORN"/>
    <property type="match status" value="2"/>
</dbReference>
<dbReference type="Proteomes" id="UP000001058">
    <property type="component" value="Unassembled WGS sequence"/>
</dbReference>
<dbReference type="eggNOG" id="KOG1399">
    <property type="taxonomic scope" value="Eukaryota"/>
</dbReference>
<dbReference type="GO" id="GO:0016020">
    <property type="term" value="C:membrane"/>
    <property type="evidence" value="ECO:0007669"/>
    <property type="project" value="UniProtKB-ARBA"/>
</dbReference>
<dbReference type="SUPFAM" id="SSF82185">
    <property type="entry name" value="Histone H3 K4-specific methyltransferase SET7/9 N-terminal domain"/>
    <property type="match status" value="1"/>
</dbReference>
<dbReference type="PANTHER" id="PTHR43539:SF78">
    <property type="entry name" value="FLAVIN-CONTAINING MONOOXYGENASE"/>
    <property type="match status" value="1"/>
</dbReference>
<evidence type="ECO:0000256" key="3">
    <source>
        <dbReference type="ARBA" id="ARBA00022737"/>
    </source>
</evidence>
<dbReference type="GeneID" id="9619822"/>
<sequence length="528" mass="58006">MDQDVSDVLNWRSLRWQDGCTYEGLEAGGACESHGVITWPDRRERYEGQLHDSRPHGYGAYRWRDGTLYRGQWYDGHMQGCGVLIWKDEQGAIQAKAGKFFGDGYVGPVPGCSSEAAHEAALEADMAAGRARLFEVGGGHFLFSLHPCPPTPRPSPIITTRSAVPWSCYTFPEFPYNKAPRELAERAAREVYPSGETVKDYIAAYCAYFDLERHIVYGAKVVHLAVLPGNRWSVRFRHAAFPGQSPQLGPLKTMEADVVVMATGMYYSPYVPSVPGLASFKGTVLHARDFSSVGGLAGKRVLVLGAGKSATDCAVVAASPAARAASVVTLFRQAHWPLPRQLFGLPFHRILYTRFTAAMLPMYYTGTAVVMYGVEYGQDRVSKRLKHGLMSPLKRLFWSSLERHVAGKMRLLGHLRPELDFVQDMFFGGQIQDGSWNEAVNAGRISAVQGTLAEIRPGGVRLTDGTVIDCDVLIFATGYTKDYSLFDAATADRLMAAGGPPGCGQAGLHLYRSVVCPWVPNLYFIGCE</sequence>
<dbReference type="InterPro" id="IPR036188">
    <property type="entry name" value="FAD/NAD-bd_sf"/>
</dbReference>
<keyword evidence="4" id="KW-0274">FAD</keyword>
<dbReference type="GO" id="GO:0103075">
    <property type="term" value="F:indole-3-pyruvate monooxygenase activity"/>
    <property type="evidence" value="ECO:0007669"/>
    <property type="project" value="UniProtKB-EC"/>
</dbReference>
<dbReference type="Gene3D" id="2.20.110.10">
    <property type="entry name" value="Histone H3 K4-specific methyltransferase SET7/9 N-terminal domain"/>
    <property type="match status" value="1"/>
</dbReference>
<dbReference type="PANTHER" id="PTHR43539">
    <property type="entry name" value="FLAVIN-BINDING MONOOXYGENASE-LIKE PROTEIN (AFU_ORTHOLOGUE AFUA_4G09220)"/>
    <property type="match status" value="1"/>
</dbReference>
<keyword evidence="2" id="KW-0285">Flavoprotein</keyword>
<dbReference type="OrthoDB" id="270720at2759"/>
<dbReference type="SUPFAM" id="SSF51905">
    <property type="entry name" value="FAD/NAD(P)-binding domain"/>
    <property type="match status" value="1"/>
</dbReference>
<keyword evidence="3" id="KW-0677">Repeat</keyword>
<evidence type="ECO:0000256" key="4">
    <source>
        <dbReference type="ARBA" id="ARBA00022827"/>
    </source>
</evidence>
<organism evidence="9">
    <name type="scientific">Volvox carteri f. nagariensis</name>
    <dbReference type="NCBI Taxonomy" id="3068"/>
    <lineage>
        <taxon>Eukaryota</taxon>
        <taxon>Viridiplantae</taxon>
        <taxon>Chlorophyta</taxon>
        <taxon>core chlorophytes</taxon>
        <taxon>Chlorophyceae</taxon>
        <taxon>CS clade</taxon>
        <taxon>Chlamydomonadales</taxon>
        <taxon>Volvocaceae</taxon>
        <taxon>Volvox</taxon>
    </lineage>
</organism>
<evidence type="ECO:0000313" key="9">
    <source>
        <dbReference type="Proteomes" id="UP000001058"/>
    </source>
</evidence>
<name>D8UD52_VOLCA</name>
<dbReference type="Pfam" id="PF00743">
    <property type="entry name" value="FMO-like"/>
    <property type="match status" value="1"/>
</dbReference>
<evidence type="ECO:0000313" key="8">
    <source>
        <dbReference type="EMBL" id="EFJ42333.1"/>
    </source>
</evidence>
<dbReference type="InParanoid" id="D8UD52"/>
<protein>
    <recommendedName>
        <fullName evidence="6">indole-3-pyruvate monooxygenase</fullName>
        <ecNumber evidence="6">1.14.13.168</ecNumber>
    </recommendedName>
</protein>
<dbReference type="InterPro" id="IPR003409">
    <property type="entry name" value="MORN"/>
</dbReference>
<dbReference type="GO" id="GO:0050661">
    <property type="term" value="F:NADP binding"/>
    <property type="evidence" value="ECO:0007669"/>
    <property type="project" value="InterPro"/>
</dbReference>
<comment type="catalytic activity">
    <reaction evidence="7">
        <text>indole-3-pyruvate + NADPH + O2 + H(+) = (indol-3-yl)acetate + CO2 + NADP(+) + H2O</text>
        <dbReference type="Rhea" id="RHEA:34331"/>
        <dbReference type="ChEBI" id="CHEBI:15377"/>
        <dbReference type="ChEBI" id="CHEBI:15378"/>
        <dbReference type="ChEBI" id="CHEBI:15379"/>
        <dbReference type="ChEBI" id="CHEBI:16526"/>
        <dbReference type="ChEBI" id="CHEBI:17640"/>
        <dbReference type="ChEBI" id="CHEBI:30854"/>
        <dbReference type="ChEBI" id="CHEBI:57783"/>
        <dbReference type="ChEBI" id="CHEBI:58349"/>
        <dbReference type="EC" id="1.14.13.168"/>
    </reaction>
</comment>
<dbReference type="AlphaFoldDB" id="D8UD52"/>
<keyword evidence="5" id="KW-0560">Oxidoreductase</keyword>
<evidence type="ECO:0000256" key="7">
    <source>
        <dbReference type="ARBA" id="ARBA00047707"/>
    </source>
</evidence>
<dbReference type="InterPro" id="IPR050982">
    <property type="entry name" value="Auxin_biosynth/cation_transpt"/>
</dbReference>
<dbReference type="SMART" id="SM00698">
    <property type="entry name" value="MORN"/>
    <property type="match status" value="2"/>
</dbReference>
<dbReference type="EC" id="1.14.13.168" evidence="6"/>
<keyword evidence="9" id="KW-1185">Reference proteome</keyword>
<feature type="non-terminal residue" evidence="8">
    <location>
        <position position="528"/>
    </location>
</feature>
<evidence type="ECO:0000256" key="2">
    <source>
        <dbReference type="ARBA" id="ARBA00022630"/>
    </source>
</evidence>
<dbReference type="Gene3D" id="3.50.50.60">
    <property type="entry name" value="FAD/NAD(P)-binding domain"/>
    <property type="match status" value="2"/>
</dbReference>
<reference evidence="8 9" key="1">
    <citation type="journal article" date="2010" name="Science">
        <title>Genomic analysis of organismal complexity in the multicellular green alga Volvox carteri.</title>
        <authorList>
            <person name="Prochnik S.E."/>
            <person name="Umen J."/>
            <person name="Nedelcu A.M."/>
            <person name="Hallmann A."/>
            <person name="Miller S.M."/>
            <person name="Nishii I."/>
            <person name="Ferris P."/>
            <person name="Kuo A."/>
            <person name="Mitros T."/>
            <person name="Fritz-Laylin L.K."/>
            <person name="Hellsten U."/>
            <person name="Chapman J."/>
            <person name="Simakov O."/>
            <person name="Rensing S.A."/>
            <person name="Terry A."/>
            <person name="Pangilinan J."/>
            <person name="Kapitonov V."/>
            <person name="Jurka J."/>
            <person name="Salamov A."/>
            <person name="Shapiro H."/>
            <person name="Schmutz J."/>
            <person name="Grimwood J."/>
            <person name="Lindquist E."/>
            <person name="Lucas S."/>
            <person name="Grigoriev I.V."/>
            <person name="Schmitt R."/>
            <person name="Kirk D."/>
            <person name="Rokhsar D.S."/>
        </authorList>
    </citation>
    <scope>NUCLEOTIDE SEQUENCE [LARGE SCALE GENOMIC DNA]</scope>
    <source>
        <strain evidence="9">f. Nagariensis / Eve</strain>
    </source>
</reference>
<evidence type="ECO:0000256" key="5">
    <source>
        <dbReference type="ARBA" id="ARBA00023002"/>
    </source>
</evidence>
<evidence type="ECO:0000256" key="6">
    <source>
        <dbReference type="ARBA" id="ARBA00039148"/>
    </source>
</evidence>
<dbReference type="InterPro" id="IPR020946">
    <property type="entry name" value="Flavin_mOase-like"/>
</dbReference>